<dbReference type="EMBL" id="LR796493">
    <property type="protein sequence ID" value="CAB4147016.1"/>
    <property type="molecule type" value="Genomic_DNA"/>
</dbReference>
<gene>
    <name evidence="2" type="ORF">UFOVP510_7</name>
</gene>
<organism evidence="2">
    <name type="scientific">uncultured Caudovirales phage</name>
    <dbReference type="NCBI Taxonomy" id="2100421"/>
    <lineage>
        <taxon>Viruses</taxon>
        <taxon>Duplodnaviria</taxon>
        <taxon>Heunggongvirae</taxon>
        <taxon>Uroviricota</taxon>
        <taxon>Caudoviricetes</taxon>
        <taxon>Peduoviridae</taxon>
        <taxon>Maltschvirus</taxon>
        <taxon>Maltschvirus maltsch</taxon>
    </lineage>
</organism>
<proteinExistence type="predicted"/>
<evidence type="ECO:0000256" key="1">
    <source>
        <dbReference type="SAM" id="MobiDB-lite"/>
    </source>
</evidence>
<accession>A0A6J5MPI7</accession>
<feature type="compositionally biased region" description="Basic residues" evidence="1">
    <location>
        <begin position="47"/>
        <end position="60"/>
    </location>
</feature>
<evidence type="ECO:0000313" key="2">
    <source>
        <dbReference type="EMBL" id="CAB4147016.1"/>
    </source>
</evidence>
<protein>
    <submittedName>
        <fullName evidence="2">Uncharacterized protein</fullName>
    </submittedName>
</protein>
<reference evidence="2" key="1">
    <citation type="submission" date="2020-04" db="EMBL/GenBank/DDBJ databases">
        <authorList>
            <person name="Chiriac C."/>
            <person name="Salcher M."/>
            <person name="Ghai R."/>
            <person name="Kavagutti S V."/>
        </authorList>
    </citation>
    <scope>NUCLEOTIDE SEQUENCE</scope>
</reference>
<sequence length="60" mass="6880">MIRNKNKNKKFFIDTLTMLKQKIISLLFSASNGLMPIQSQATDQKAARKKPKKTLKTKSK</sequence>
<name>A0A6J5MPI7_9CAUD</name>
<feature type="region of interest" description="Disordered" evidence="1">
    <location>
        <begin position="39"/>
        <end position="60"/>
    </location>
</feature>